<name>A0ABQ4Z5F2_9ASTR</name>
<dbReference type="PANTHER" id="PTHR33067">
    <property type="entry name" value="RNA-DIRECTED DNA POLYMERASE-RELATED"/>
    <property type="match status" value="1"/>
</dbReference>
<gene>
    <name evidence="2" type="ORF">Tco_0751522</name>
</gene>
<sequence>MTRSTVKRLTKPLDEPERELRRRRKAALRSHQNESLAIVERDLFDDEASSSHNTRAKPITPPKTLHKHSHLNSSNFLNPITYPTKKTGRIVDSREIWLIQNTCTFQGLKNEDPLCHIRHYFIIVDNIQADGVTRDTSRLRFFHFSLKGKAVGWLDRIPPTQTTTWEQLVLKKQKKVDEDEQLLSIFKQIHVNLPFLEAMIHMPKGAKVLKDLLSHKEKLEKAASSVKLSEKWISKLKPTKMSIQLAYRSIKYPIGVYENLLVKISKFIFPIDFVVLEMDEDELVPIILGRPFLATARAVIDVHEGKLSLRVESETVTFNIGKSMKSKHSHDDYLYCANRIAKLVQEQWVDTVNHDGEWTEEKEGDDPNKVLAVSFYPRTELV</sequence>
<reference evidence="2" key="2">
    <citation type="submission" date="2022-01" db="EMBL/GenBank/DDBJ databases">
        <authorList>
            <person name="Yamashiro T."/>
            <person name="Shiraishi A."/>
            <person name="Satake H."/>
            <person name="Nakayama K."/>
        </authorList>
    </citation>
    <scope>NUCLEOTIDE SEQUENCE</scope>
</reference>
<proteinExistence type="predicted"/>
<keyword evidence="2" id="KW-0808">Transferase</keyword>
<keyword evidence="2" id="KW-0548">Nucleotidyltransferase</keyword>
<dbReference type="PANTHER" id="PTHR33067:SF35">
    <property type="entry name" value="ASPARTIC PEPTIDASE DDI1-TYPE DOMAIN-CONTAINING PROTEIN"/>
    <property type="match status" value="1"/>
</dbReference>
<organism evidence="2 3">
    <name type="scientific">Tanacetum coccineum</name>
    <dbReference type="NCBI Taxonomy" id="301880"/>
    <lineage>
        <taxon>Eukaryota</taxon>
        <taxon>Viridiplantae</taxon>
        <taxon>Streptophyta</taxon>
        <taxon>Embryophyta</taxon>
        <taxon>Tracheophyta</taxon>
        <taxon>Spermatophyta</taxon>
        <taxon>Magnoliopsida</taxon>
        <taxon>eudicotyledons</taxon>
        <taxon>Gunneridae</taxon>
        <taxon>Pentapetalae</taxon>
        <taxon>asterids</taxon>
        <taxon>campanulids</taxon>
        <taxon>Asterales</taxon>
        <taxon>Asteraceae</taxon>
        <taxon>Asteroideae</taxon>
        <taxon>Anthemideae</taxon>
        <taxon>Anthemidinae</taxon>
        <taxon>Tanacetum</taxon>
    </lineage>
</organism>
<dbReference type="Proteomes" id="UP001151760">
    <property type="component" value="Unassembled WGS sequence"/>
</dbReference>
<feature type="region of interest" description="Disordered" evidence="1">
    <location>
        <begin position="49"/>
        <end position="70"/>
    </location>
</feature>
<protein>
    <submittedName>
        <fullName evidence="2">DNA-directed DNA polymerase</fullName>
    </submittedName>
</protein>
<keyword evidence="3" id="KW-1185">Reference proteome</keyword>
<keyword evidence="2" id="KW-0239">DNA-directed DNA polymerase</keyword>
<evidence type="ECO:0000256" key="1">
    <source>
        <dbReference type="SAM" id="MobiDB-lite"/>
    </source>
</evidence>
<evidence type="ECO:0000313" key="3">
    <source>
        <dbReference type="Proteomes" id="UP001151760"/>
    </source>
</evidence>
<feature type="compositionally biased region" description="Basic and acidic residues" evidence="1">
    <location>
        <begin position="11"/>
        <end position="20"/>
    </location>
</feature>
<dbReference type="GO" id="GO:0003887">
    <property type="term" value="F:DNA-directed DNA polymerase activity"/>
    <property type="evidence" value="ECO:0007669"/>
    <property type="project" value="UniProtKB-KW"/>
</dbReference>
<dbReference type="EMBL" id="BQNB010011016">
    <property type="protein sequence ID" value="GJS84981.1"/>
    <property type="molecule type" value="Genomic_DNA"/>
</dbReference>
<feature type="compositionally biased region" description="Basic residues" evidence="1">
    <location>
        <begin position="1"/>
        <end position="10"/>
    </location>
</feature>
<evidence type="ECO:0000313" key="2">
    <source>
        <dbReference type="EMBL" id="GJS84981.1"/>
    </source>
</evidence>
<feature type="region of interest" description="Disordered" evidence="1">
    <location>
        <begin position="1"/>
        <end position="31"/>
    </location>
</feature>
<dbReference type="Gene3D" id="2.40.70.10">
    <property type="entry name" value="Acid Proteases"/>
    <property type="match status" value="1"/>
</dbReference>
<dbReference type="InterPro" id="IPR021109">
    <property type="entry name" value="Peptidase_aspartic_dom_sf"/>
</dbReference>
<reference evidence="2" key="1">
    <citation type="journal article" date="2022" name="Int. J. Mol. Sci.">
        <title>Draft Genome of Tanacetum Coccineum: Genomic Comparison of Closely Related Tanacetum-Family Plants.</title>
        <authorList>
            <person name="Yamashiro T."/>
            <person name="Shiraishi A."/>
            <person name="Nakayama K."/>
            <person name="Satake H."/>
        </authorList>
    </citation>
    <scope>NUCLEOTIDE SEQUENCE</scope>
</reference>
<comment type="caution">
    <text evidence="2">The sequence shown here is derived from an EMBL/GenBank/DDBJ whole genome shotgun (WGS) entry which is preliminary data.</text>
</comment>
<accession>A0ABQ4Z5F2</accession>
<dbReference type="CDD" id="cd00303">
    <property type="entry name" value="retropepsin_like"/>
    <property type="match status" value="1"/>
</dbReference>